<dbReference type="Gene3D" id="3.30.2010.30">
    <property type="match status" value="1"/>
</dbReference>
<organism evidence="3">
    <name type="scientific">Notodromas monacha</name>
    <dbReference type="NCBI Taxonomy" id="399045"/>
    <lineage>
        <taxon>Eukaryota</taxon>
        <taxon>Metazoa</taxon>
        <taxon>Ecdysozoa</taxon>
        <taxon>Arthropoda</taxon>
        <taxon>Crustacea</taxon>
        <taxon>Oligostraca</taxon>
        <taxon>Ostracoda</taxon>
        <taxon>Podocopa</taxon>
        <taxon>Podocopida</taxon>
        <taxon>Cypridocopina</taxon>
        <taxon>Cypridoidea</taxon>
        <taxon>Cyprididae</taxon>
        <taxon>Notodromas</taxon>
    </lineage>
</organism>
<evidence type="ECO:0000313" key="3">
    <source>
        <dbReference type="EMBL" id="CAD7284474.1"/>
    </source>
</evidence>
<dbReference type="GO" id="GO:0005737">
    <property type="term" value="C:cytoplasm"/>
    <property type="evidence" value="ECO:0007669"/>
    <property type="project" value="TreeGrafter"/>
</dbReference>
<dbReference type="PANTHER" id="PTHR11533:SF299">
    <property type="entry name" value="AMINOPEPTIDASE"/>
    <property type="match status" value="1"/>
</dbReference>
<evidence type="ECO:0000256" key="1">
    <source>
        <dbReference type="ARBA" id="ARBA00010136"/>
    </source>
</evidence>
<dbReference type="GO" id="GO:0016020">
    <property type="term" value="C:membrane"/>
    <property type="evidence" value="ECO:0007669"/>
    <property type="project" value="TreeGrafter"/>
</dbReference>
<sequence length="437" mass="49575">MPLKKTEDLQFYQPGTERDDFMTSVPMSTYLVAIAVCDYVYLRSTTAKGVKISLYAPAEQVSRGGLALNTALQVLTYYEEFFGVSYPLPKLGNNFMNSWVDKQGYPLIELSMDDGELIARQRRYSNSRTPPCPGPAEAHLSNSPCSDIWNLRLTCLVGGRDGAVTRDGAWMNKTSTSFTLRKNMKYVKCNVQGKGFYRVAYSADLWRMLQASIDDSPSSFDTLDKASLFSDAFALTCAHDGHTILQKYLDFTAERFGASPSGIQRPMKLALCLLPRETDYTVWATALEELARIDTLLRFQPEQKRFRDFLCRVMKTVYETLGWVHEGSHLDKMLRAKIMETSVMIEMSAAVETGVDLFKSWKVSIEDYIKHARPGETSMKKRLPPDLRLSVYIAGVRYLGKDAFDLCLKVYKRCNNPVQRQDLLIAMTKTRNIAQLE</sequence>
<dbReference type="AlphaFoldDB" id="A0A7R9GKH5"/>
<dbReference type="InterPro" id="IPR042097">
    <property type="entry name" value="Aminopeptidase_N-like_N_sf"/>
</dbReference>
<protein>
    <recommendedName>
        <fullName evidence="2">ERAP1-like C-terminal domain-containing protein</fullName>
    </recommendedName>
</protein>
<comment type="similarity">
    <text evidence="1">Belongs to the peptidase M1 family.</text>
</comment>
<name>A0A7R9GKH5_9CRUS</name>
<dbReference type="EMBL" id="OA890362">
    <property type="protein sequence ID" value="CAD7284474.1"/>
    <property type="molecule type" value="Genomic_DNA"/>
</dbReference>
<dbReference type="GO" id="GO:0005615">
    <property type="term" value="C:extracellular space"/>
    <property type="evidence" value="ECO:0007669"/>
    <property type="project" value="TreeGrafter"/>
</dbReference>
<evidence type="ECO:0000313" key="4">
    <source>
        <dbReference type="Proteomes" id="UP000678499"/>
    </source>
</evidence>
<dbReference type="GO" id="GO:0006508">
    <property type="term" value="P:proteolysis"/>
    <property type="evidence" value="ECO:0007669"/>
    <property type="project" value="TreeGrafter"/>
</dbReference>
<dbReference type="GO" id="GO:0070006">
    <property type="term" value="F:metalloaminopeptidase activity"/>
    <property type="evidence" value="ECO:0007669"/>
    <property type="project" value="TreeGrafter"/>
</dbReference>
<feature type="non-terminal residue" evidence="3">
    <location>
        <position position="1"/>
    </location>
</feature>
<dbReference type="Gene3D" id="1.25.50.20">
    <property type="match status" value="1"/>
</dbReference>
<accession>A0A7R9GKH5</accession>
<evidence type="ECO:0000259" key="2">
    <source>
        <dbReference type="Pfam" id="PF11838"/>
    </source>
</evidence>
<dbReference type="GO" id="GO:0042277">
    <property type="term" value="F:peptide binding"/>
    <property type="evidence" value="ECO:0007669"/>
    <property type="project" value="TreeGrafter"/>
</dbReference>
<dbReference type="InterPro" id="IPR050344">
    <property type="entry name" value="Peptidase_M1_aminopeptidases"/>
</dbReference>
<dbReference type="GO" id="GO:0008270">
    <property type="term" value="F:zinc ion binding"/>
    <property type="evidence" value="ECO:0007669"/>
    <property type="project" value="TreeGrafter"/>
</dbReference>
<dbReference type="GO" id="GO:0043171">
    <property type="term" value="P:peptide catabolic process"/>
    <property type="evidence" value="ECO:0007669"/>
    <property type="project" value="TreeGrafter"/>
</dbReference>
<reference evidence="3" key="1">
    <citation type="submission" date="2020-11" db="EMBL/GenBank/DDBJ databases">
        <authorList>
            <person name="Tran Van P."/>
        </authorList>
    </citation>
    <scope>NUCLEOTIDE SEQUENCE</scope>
</reference>
<feature type="domain" description="ERAP1-like C-terminal" evidence="2">
    <location>
        <begin position="186"/>
        <end position="436"/>
    </location>
</feature>
<dbReference type="PANTHER" id="PTHR11533">
    <property type="entry name" value="PROTEASE M1 ZINC METALLOPROTEASE"/>
    <property type="match status" value="1"/>
</dbReference>
<dbReference type="Proteomes" id="UP000678499">
    <property type="component" value="Unassembled WGS sequence"/>
</dbReference>
<dbReference type="InterPro" id="IPR024571">
    <property type="entry name" value="ERAP1-like_C_dom"/>
</dbReference>
<gene>
    <name evidence="3" type="ORF">NMOB1V02_LOCUS12080</name>
</gene>
<keyword evidence="4" id="KW-1185">Reference proteome</keyword>
<dbReference type="OrthoDB" id="510539at2759"/>
<dbReference type="Gene3D" id="2.60.40.1730">
    <property type="entry name" value="tricorn interacting facor f3 domain"/>
    <property type="match status" value="1"/>
</dbReference>
<proteinExistence type="inferred from homology"/>
<dbReference type="Pfam" id="PF11838">
    <property type="entry name" value="ERAP1_C"/>
    <property type="match status" value="1"/>
</dbReference>
<dbReference type="EMBL" id="CAJPEX010008325">
    <property type="protein sequence ID" value="CAG0924626.1"/>
    <property type="molecule type" value="Genomic_DNA"/>
</dbReference>
<dbReference type="Gene3D" id="2.60.40.1910">
    <property type="match status" value="1"/>
</dbReference>